<dbReference type="EMBL" id="BAABDL010000014">
    <property type="protein sequence ID" value="GAA4058645.1"/>
    <property type="molecule type" value="Genomic_DNA"/>
</dbReference>
<dbReference type="Gene3D" id="3.40.50.300">
    <property type="entry name" value="P-loop containing nucleotide triphosphate hydrolases"/>
    <property type="match status" value="1"/>
</dbReference>
<evidence type="ECO:0000313" key="2">
    <source>
        <dbReference type="Proteomes" id="UP001501734"/>
    </source>
</evidence>
<sequence length="361" mass="41326">MKQLIYFASAHTSDGYRDLIETNLTDIKYIFLIEGATTEQRSACIASFFEKWRSLGEEIELLLNSVDHNRFAGVINRRLSCAIIDRIQHLSYPIKALGKAEHLINLSANVTEKNRTDKDETLKLYLSKEQAIKQAHDAFNLGLKIHDDLEEIYINAMDFNKADKVAEDLIEEIFAERFSDHSASVQYQRFLGASTANGVVDYVDQLTEQLSKRYLIKGRAGSGKSTLLRKIVAEAKERNYHLEIYHCGFDPDSLDMVIIRELGMAIFDSTAPHQYEPSRHGDQIVDLYQTTISPGTDQKYHETIAHLTKLYRRQIQKGVAHLNEARNYNLKLEKIEQQYFDVALFDQQVGVFLSQVEALLS</sequence>
<organism evidence="1 2">
    <name type="scientific">Amphibacillus indicireducens</name>
    <dbReference type="NCBI Taxonomy" id="1076330"/>
    <lineage>
        <taxon>Bacteria</taxon>
        <taxon>Bacillati</taxon>
        <taxon>Bacillota</taxon>
        <taxon>Bacilli</taxon>
        <taxon>Bacillales</taxon>
        <taxon>Bacillaceae</taxon>
        <taxon>Amphibacillus</taxon>
    </lineage>
</organism>
<comment type="caution">
    <text evidence="1">The sequence shown here is derived from an EMBL/GenBank/DDBJ whole genome shotgun (WGS) entry which is preliminary data.</text>
</comment>
<gene>
    <name evidence="1" type="ORF">GCM10022410_02230</name>
</gene>
<keyword evidence="2" id="KW-1185">Reference proteome</keyword>
<dbReference type="InterPro" id="IPR027417">
    <property type="entry name" value="P-loop_NTPase"/>
</dbReference>
<reference evidence="2" key="1">
    <citation type="journal article" date="2019" name="Int. J. Syst. Evol. Microbiol.">
        <title>The Global Catalogue of Microorganisms (GCM) 10K type strain sequencing project: providing services to taxonomists for standard genome sequencing and annotation.</title>
        <authorList>
            <consortium name="The Broad Institute Genomics Platform"/>
            <consortium name="The Broad Institute Genome Sequencing Center for Infectious Disease"/>
            <person name="Wu L."/>
            <person name="Ma J."/>
        </authorList>
    </citation>
    <scope>NUCLEOTIDE SEQUENCE [LARGE SCALE GENOMIC DNA]</scope>
    <source>
        <strain evidence="2">JCM 17250</strain>
    </source>
</reference>
<protein>
    <submittedName>
        <fullName evidence="1">PRK06851 family protein</fullName>
    </submittedName>
</protein>
<name>A0ABP7V3E6_9BACI</name>
<dbReference type="Proteomes" id="UP001501734">
    <property type="component" value="Unassembled WGS sequence"/>
</dbReference>
<proteinExistence type="predicted"/>
<evidence type="ECO:0000313" key="1">
    <source>
        <dbReference type="EMBL" id="GAA4058645.1"/>
    </source>
</evidence>
<accession>A0ABP7V3E6</accession>
<dbReference type="SUPFAM" id="SSF52540">
    <property type="entry name" value="P-loop containing nucleoside triphosphate hydrolases"/>
    <property type="match status" value="1"/>
</dbReference>
<dbReference type="RefSeq" id="WP_344909573.1">
    <property type="nucleotide sequence ID" value="NZ_BAABDL010000014.1"/>
</dbReference>